<dbReference type="SUPFAM" id="SSF52518">
    <property type="entry name" value="Thiamin diphosphate-binding fold (THDP-binding)"/>
    <property type="match status" value="1"/>
</dbReference>
<evidence type="ECO:0000259" key="4">
    <source>
        <dbReference type="Pfam" id="PF00676"/>
    </source>
</evidence>
<dbReference type="AlphaFoldDB" id="A0A3P4AZ91"/>
<dbReference type="OrthoDB" id="9766715at2"/>
<keyword evidence="2 5" id="KW-0560">Oxidoreductase</keyword>
<sequence>MTRAKLDADTRLRIFERMLTMRRLEETVFDLAARGIMVGHFHVYIGQESAGAAMLQAAGPGELLLSTHRNHGHLVGRGADPGRMLAEFLGRADGLNRGRGGTLHGTDRSLGFLQTSAVVGGIAPLATGAAYSLQRQRRQDAVIAFFGDGALEEGCVFESFNIAALWKLPIVYVCENNSVGAIGREGGGYNSSVNATTQFTTIPKVYGIETRVHLDGNDIDGIYLDAVEALQRARNGEGPTFIEAVTTRWPGSQPLWPVLATGITRLEVAYGTEAPSGEHAGWIADHDPVLRIARELLAEGVGIDTLKALDGTIRQKMDRAVDFALASPLPDPATATDYLFA</sequence>
<evidence type="ECO:0000256" key="3">
    <source>
        <dbReference type="ARBA" id="ARBA00023052"/>
    </source>
</evidence>
<gene>
    <name evidence="5" type="primary">acoA_2</name>
    <name evidence="5" type="ORF">PIGHUM_01419</name>
</gene>
<dbReference type="PANTHER" id="PTHR11516:SF60">
    <property type="entry name" value="PYRUVATE DEHYDROGENASE E1 COMPONENT SUBUNIT ALPHA"/>
    <property type="match status" value="1"/>
</dbReference>
<dbReference type="GO" id="GO:0006086">
    <property type="term" value="P:pyruvate decarboxylation to acetyl-CoA"/>
    <property type="evidence" value="ECO:0007669"/>
    <property type="project" value="TreeGrafter"/>
</dbReference>
<feature type="domain" description="Dehydrogenase E1 component" evidence="4">
    <location>
        <begin position="16"/>
        <end position="249"/>
    </location>
</feature>
<dbReference type="InterPro" id="IPR050642">
    <property type="entry name" value="PDH_E1_Alpha_Subunit"/>
</dbReference>
<evidence type="ECO:0000256" key="1">
    <source>
        <dbReference type="ARBA" id="ARBA00001964"/>
    </source>
</evidence>
<dbReference type="Gene3D" id="3.40.50.970">
    <property type="match status" value="1"/>
</dbReference>
<dbReference type="Proteomes" id="UP000277294">
    <property type="component" value="Unassembled WGS sequence"/>
</dbReference>
<dbReference type="PANTHER" id="PTHR11516">
    <property type="entry name" value="PYRUVATE DEHYDROGENASE E1 COMPONENT, ALPHA SUBUNIT BACTERIAL AND ORGANELLAR"/>
    <property type="match status" value="1"/>
</dbReference>
<keyword evidence="3" id="KW-0786">Thiamine pyrophosphate</keyword>
<dbReference type="CDD" id="cd02000">
    <property type="entry name" value="TPP_E1_PDC_ADC_BCADC"/>
    <property type="match status" value="1"/>
</dbReference>
<evidence type="ECO:0000313" key="6">
    <source>
        <dbReference type="Proteomes" id="UP000277294"/>
    </source>
</evidence>
<reference evidence="5 6" key="1">
    <citation type="submission" date="2018-10" db="EMBL/GenBank/DDBJ databases">
        <authorList>
            <person name="Criscuolo A."/>
        </authorList>
    </citation>
    <scope>NUCLEOTIDE SEQUENCE [LARGE SCALE GENOMIC DNA]</scope>
    <source>
        <strain evidence="5">DnA1</strain>
    </source>
</reference>
<dbReference type="EC" id="1.1.1.-" evidence="5"/>
<dbReference type="Pfam" id="PF00676">
    <property type="entry name" value="E1_dh"/>
    <property type="match status" value="1"/>
</dbReference>
<protein>
    <submittedName>
        <fullName evidence="5">Acetoin:2,6-dichlorophenolindophenol oxidoreductase subunit alpha</fullName>
        <ecNumber evidence="5">1.1.1.-</ecNumber>
    </submittedName>
</protein>
<dbReference type="RefSeq" id="WP_160142196.1">
    <property type="nucleotide sequence ID" value="NZ_UWPJ01000013.1"/>
</dbReference>
<accession>A0A3P4AZ91</accession>
<proteinExistence type="predicted"/>
<dbReference type="EMBL" id="UWPJ01000013">
    <property type="protein sequence ID" value="VCU69357.1"/>
    <property type="molecule type" value="Genomic_DNA"/>
</dbReference>
<organism evidence="5 6">
    <name type="scientific">Pigmentiphaga humi</name>
    <dbReference type="NCBI Taxonomy" id="2478468"/>
    <lineage>
        <taxon>Bacteria</taxon>
        <taxon>Pseudomonadati</taxon>
        <taxon>Pseudomonadota</taxon>
        <taxon>Betaproteobacteria</taxon>
        <taxon>Burkholderiales</taxon>
        <taxon>Alcaligenaceae</taxon>
        <taxon>Pigmentiphaga</taxon>
    </lineage>
</organism>
<evidence type="ECO:0000313" key="5">
    <source>
        <dbReference type="EMBL" id="VCU69357.1"/>
    </source>
</evidence>
<dbReference type="GO" id="GO:0004739">
    <property type="term" value="F:pyruvate dehydrogenase (acetyl-transferring) activity"/>
    <property type="evidence" value="ECO:0007669"/>
    <property type="project" value="TreeGrafter"/>
</dbReference>
<dbReference type="InterPro" id="IPR029061">
    <property type="entry name" value="THDP-binding"/>
</dbReference>
<comment type="cofactor">
    <cofactor evidence="1">
        <name>thiamine diphosphate</name>
        <dbReference type="ChEBI" id="CHEBI:58937"/>
    </cofactor>
</comment>
<name>A0A3P4AZ91_9BURK</name>
<dbReference type="InterPro" id="IPR001017">
    <property type="entry name" value="DH_E1"/>
</dbReference>
<keyword evidence="6" id="KW-1185">Reference proteome</keyword>
<evidence type="ECO:0000256" key="2">
    <source>
        <dbReference type="ARBA" id="ARBA00023002"/>
    </source>
</evidence>